<protein>
    <submittedName>
        <fullName evidence="4">Histidine kinase</fullName>
    </submittedName>
</protein>
<evidence type="ECO:0000313" key="6">
    <source>
        <dbReference type="Proteomes" id="UP000183788"/>
    </source>
</evidence>
<dbReference type="EMBL" id="CP140154">
    <property type="protein sequence ID" value="WQG89675.1"/>
    <property type="molecule type" value="Genomic_DNA"/>
</dbReference>
<reference evidence="5 7" key="2">
    <citation type="submission" date="2023-11" db="EMBL/GenBank/DDBJ databases">
        <title>MicrobeMod: A computational toolkit for identifying prokaryotic methylation and restriction-modification with nanopore sequencing.</title>
        <authorList>
            <person name="Crits-Christoph A."/>
            <person name="Kang S.C."/>
            <person name="Lee H."/>
            <person name="Ostrov N."/>
        </authorList>
    </citation>
    <scope>NUCLEOTIDE SEQUENCE [LARGE SCALE GENOMIC DNA]</scope>
    <source>
        <strain evidence="5 7">ATCC 23090</strain>
    </source>
</reference>
<dbReference type="InterPro" id="IPR050640">
    <property type="entry name" value="Bact_2-comp_sensor_kinase"/>
</dbReference>
<feature type="signal peptide" evidence="2">
    <location>
        <begin position="1"/>
        <end position="22"/>
    </location>
</feature>
<dbReference type="Gene3D" id="1.25.40.10">
    <property type="entry name" value="Tetratricopeptide repeat domain"/>
    <property type="match status" value="2"/>
</dbReference>
<dbReference type="STRING" id="1004.SAMN05661012_00371"/>
<dbReference type="GO" id="GO:0000155">
    <property type="term" value="F:phosphorelay sensor kinase activity"/>
    <property type="evidence" value="ECO:0007669"/>
    <property type="project" value="InterPro"/>
</dbReference>
<dbReference type="GO" id="GO:0016020">
    <property type="term" value="C:membrane"/>
    <property type="evidence" value="ECO:0007669"/>
    <property type="project" value="InterPro"/>
</dbReference>
<dbReference type="Proteomes" id="UP001326715">
    <property type="component" value="Chromosome"/>
</dbReference>
<keyword evidence="1" id="KW-0472">Membrane</keyword>
<accession>A0A1K1M1J9</accession>
<keyword evidence="7" id="KW-1185">Reference proteome</keyword>
<feature type="chain" id="PRO_5013267215" evidence="2">
    <location>
        <begin position="23"/>
        <end position="659"/>
    </location>
</feature>
<evidence type="ECO:0000313" key="7">
    <source>
        <dbReference type="Proteomes" id="UP001326715"/>
    </source>
</evidence>
<keyword evidence="1" id="KW-0812">Transmembrane</keyword>
<keyword evidence="1" id="KW-1133">Transmembrane helix</keyword>
<feature type="domain" description="Signal transduction histidine kinase internal region" evidence="3">
    <location>
        <begin position="458"/>
        <end position="535"/>
    </location>
</feature>
<keyword evidence="4" id="KW-0418">Kinase</keyword>
<name>A0A1K1M1J9_9BACT</name>
<evidence type="ECO:0000313" key="4">
    <source>
        <dbReference type="EMBL" id="SFW16993.1"/>
    </source>
</evidence>
<dbReference type="Proteomes" id="UP000183788">
    <property type="component" value="Unassembled WGS sequence"/>
</dbReference>
<dbReference type="SUPFAM" id="SSF55874">
    <property type="entry name" value="ATPase domain of HSP90 chaperone/DNA topoisomerase II/histidine kinase"/>
    <property type="match status" value="1"/>
</dbReference>
<dbReference type="Pfam" id="PF06580">
    <property type="entry name" value="His_kinase"/>
    <property type="match status" value="1"/>
</dbReference>
<evidence type="ECO:0000256" key="1">
    <source>
        <dbReference type="SAM" id="Phobius"/>
    </source>
</evidence>
<evidence type="ECO:0000313" key="5">
    <source>
        <dbReference type="EMBL" id="WQG89675.1"/>
    </source>
</evidence>
<feature type="transmembrane region" description="Helical" evidence="1">
    <location>
        <begin position="394"/>
        <end position="414"/>
    </location>
</feature>
<sequence length="659" mass="75827">MFSHCTVPLLCYLLFVTSPLTAQQKSFPEKIASEGYALRFADTARSIRMQRDALEKAKADANMEDEAICYAYIALTYRRLLDLDRFSANANAAYSLAEKAHSQRAKAYASLSMGLLKSYIEDNQSAIIYLLKAYDLFSQSKDYDLCAKIAADISYLFFPASPLKVRKYASESLAYANKAGDAESILHARLAMGSCMKDELPKNDFQKWQEVSAFLRETVARAERDEARIISKSNIGVAYINLADFLMASPVPGDENSFLLYLDKANSIARRYGLKNIFRNSIGLKGQYYMRKGDFHTAGLLFKEGIDYQRTVPYKDYYLMASFYNSLKELALRQQDYKAYYGYDTAYMRYNQLRTDEYTMKMLQYADARFESEKKLTIIHQLEQAYKLQQKNKLLGYGIAAILFIGLIFMYRSYYFRQRCYQNREDFLQQEQLNSELKLELMEKETMVNLTQRLSLEKRLLGSQMDPHFIFNALGNIQSMILQKETGPAVSYLGKFARLTREVLENSRRESISLEEEIFTLTHYIELQQLRLNNSFRYKIDCDGDVNSNTRIPPLLIQPFVENAIEHGLKPLPYTTTGSLIIHFKEDTEQQYLICTVTDNGIGLTASKLRKTNDTHRSMSTTITGERLTLMQKGYPDAGFEIYDRSEGGCIVKLRIPIN</sequence>
<keyword evidence="2" id="KW-0732">Signal</keyword>
<dbReference type="Gene3D" id="3.30.565.10">
    <property type="entry name" value="Histidine kinase-like ATPase, C-terminal domain"/>
    <property type="match status" value="1"/>
</dbReference>
<dbReference type="PANTHER" id="PTHR34220:SF7">
    <property type="entry name" value="SENSOR HISTIDINE KINASE YPDA"/>
    <property type="match status" value="1"/>
</dbReference>
<dbReference type="AlphaFoldDB" id="A0A1K1M1J9"/>
<gene>
    <name evidence="4" type="ORF">SAMN05661012_00371</name>
    <name evidence="5" type="ORF">SR876_32600</name>
</gene>
<dbReference type="EMBL" id="FPIZ01000001">
    <property type="protein sequence ID" value="SFW16993.1"/>
    <property type="molecule type" value="Genomic_DNA"/>
</dbReference>
<keyword evidence="4" id="KW-0808">Transferase</keyword>
<dbReference type="InterPro" id="IPR011990">
    <property type="entry name" value="TPR-like_helical_dom_sf"/>
</dbReference>
<evidence type="ECO:0000259" key="3">
    <source>
        <dbReference type="Pfam" id="PF06580"/>
    </source>
</evidence>
<proteinExistence type="predicted"/>
<evidence type="ECO:0000256" key="2">
    <source>
        <dbReference type="SAM" id="SignalP"/>
    </source>
</evidence>
<dbReference type="RefSeq" id="WP_072356899.1">
    <property type="nucleotide sequence ID" value="NZ_CP139972.1"/>
</dbReference>
<dbReference type="PANTHER" id="PTHR34220">
    <property type="entry name" value="SENSOR HISTIDINE KINASE YPDA"/>
    <property type="match status" value="1"/>
</dbReference>
<dbReference type="OrthoDB" id="9809670at2"/>
<dbReference type="InterPro" id="IPR036890">
    <property type="entry name" value="HATPase_C_sf"/>
</dbReference>
<reference evidence="4 6" key="1">
    <citation type="submission" date="2016-11" db="EMBL/GenBank/DDBJ databases">
        <authorList>
            <person name="Jaros S."/>
            <person name="Januszkiewicz K."/>
            <person name="Wedrychowicz H."/>
        </authorList>
    </citation>
    <scope>NUCLEOTIDE SEQUENCE [LARGE SCALE GENOMIC DNA]</scope>
    <source>
        <strain evidence="4 6">DSM 784</strain>
    </source>
</reference>
<dbReference type="InterPro" id="IPR010559">
    <property type="entry name" value="Sig_transdc_His_kin_internal"/>
</dbReference>
<organism evidence="4 6">
    <name type="scientific">Chitinophaga sancti</name>
    <dbReference type="NCBI Taxonomy" id="1004"/>
    <lineage>
        <taxon>Bacteria</taxon>
        <taxon>Pseudomonadati</taxon>
        <taxon>Bacteroidota</taxon>
        <taxon>Chitinophagia</taxon>
        <taxon>Chitinophagales</taxon>
        <taxon>Chitinophagaceae</taxon>
        <taxon>Chitinophaga</taxon>
    </lineage>
</organism>